<dbReference type="InterPro" id="IPR016123">
    <property type="entry name" value="Mog1/PsbP_a/b/a-sand"/>
</dbReference>
<evidence type="ECO:0000259" key="1">
    <source>
        <dbReference type="Pfam" id="PF01789"/>
    </source>
</evidence>
<dbReference type="EMBL" id="GDKF01010287">
    <property type="protein sequence ID" value="JAT68335.1"/>
    <property type="molecule type" value="Transcribed_RNA"/>
</dbReference>
<protein>
    <recommendedName>
        <fullName evidence="1">PsbP C-terminal domain-containing protein</fullName>
    </recommendedName>
</protein>
<name>A0A1D1ZNP2_AUXPR</name>
<dbReference type="NCBIfam" id="NF040946">
    <property type="entry name" value="PSII_PsbP"/>
    <property type="match status" value="1"/>
</dbReference>
<dbReference type="PANTHER" id="PTHR31407">
    <property type="match status" value="1"/>
</dbReference>
<dbReference type="PANTHER" id="PTHR31407:SF4">
    <property type="entry name" value="PSBP-LIKE PROTEIN 1, CHLOROPLASTIC"/>
    <property type="match status" value="1"/>
</dbReference>
<dbReference type="Gene3D" id="3.40.1000.10">
    <property type="entry name" value="Mog1/PsbP, alpha/beta/alpha sandwich"/>
    <property type="match status" value="1"/>
</dbReference>
<evidence type="ECO:0000313" key="2">
    <source>
        <dbReference type="EMBL" id="JAT68335.1"/>
    </source>
</evidence>
<dbReference type="SUPFAM" id="SSF55724">
    <property type="entry name" value="Mog1p/PsbP-like"/>
    <property type="match status" value="1"/>
</dbReference>
<proteinExistence type="predicted"/>
<dbReference type="AlphaFoldDB" id="A0A1D1ZNP2"/>
<dbReference type="GO" id="GO:0005509">
    <property type="term" value="F:calcium ion binding"/>
    <property type="evidence" value="ECO:0007669"/>
    <property type="project" value="InterPro"/>
</dbReference>
<dbReference type="GO" id="GO:0009654">
    <property type="term" value="C:photosystem II oxygen evolving complex"/>
    <property type="evidence" value="ECO:0007669"/>
    <property type="project" value="InterPro"/>
</dbReference>
<dbReference type="Pfam" id="PF01789">
    <property type="entry name" value="PsbP"/>
    <property type="match status" value="1"/>
</dbReference>
<feature type="non-terminal residue" evidence="2">
    <location>
        <position position="1"/>
    </location>
</feature>
<dbReference type="GO" id="GO:0015979">
    <property type="term" value="P:photosynthesis"/>
    <property type="evidence" value="ECO:0007669"/>
    <property type="project" value="InterPro"/>
</dbReference>
<feature type="domain" description="PsbP C-terminal" evidence="1">
    <location>
        <begin position="138"/>
        <end position="285"/>
    </location>
</feature>
<organism evidence="2">
    <name type="scientific">Auxenochlorella protothecoides</name>
    <name type="common">Green microalga</name>
    <name type="synonym">Chlorella protothecoides</name>
    <dbReference type="NCBI Taxonomy" id="3075"/>
    <lineage>
        <taxon>Eukaryota</taxon>
        <taxon>Viridiplantae</taxon>
        <taxon>Chlorophyta</taxon>
        <taxon>core chlorophytes</taxon>
        <taxon>Trebouxiophyceae</taxon>
        <taxon>Chlorellales</taxon>
        <taxon>Chlorellaceae</taxon>
        <taxon>Auxenochlorella</taxon>
    </lineage>
</organism>
<dbReference type="InterPro" id="IPR002683">
    <property type="entry name" value="PsbP_C"/>
</dbReference>
<accession>A0A1D1ZNP2</accession>
<sequence length="293" mass="31760">NSRPYQRPGNPSNIYGWTVKMQLAPCTSQGLGSGVGPHVAPVGRTIKCRHARGCNRDQAHTACRSASMKTWARSEGPSEHGMAAYSLESENGAASQGSSMAATPGSSHRRHLLQSSLLAGAFLFCRPGASLAANKGAFVPLKDTQDGYSLLYPFGWQEVTVRGQDQVFKDVIEPLESVAVAVVPTDKQTVSDFGSPAEVAVTLADRVLSAPGQEVRLIKAEKSTRDEREYYRFEFVAKGKTFQRHALVAVAVGNGNFYTLVTGSNERRWNKMQDKLNTIIDSFTVGNSYVAET</sequence>
<gene>
    <name evidence="2" type="ORF">g.15799</name>
</gene>
<dbReference type="GO" id="GO:0019898">
    <property type="term" value="C:extrinsic component of membrane"/>
    <property type="evidence" value="ECO:0007669"/>
    <property type="project" value="InterPro"/>
</dbReference>
<reference evidence="2" key="1">
    <citation type="submission" date="2015-08" db="EMBL/GenBank/DDBJ databases">
        <authorList>
            <person name="Babu N.S."/>
            <person name="Beckwith C.J."/>
            <person name="Beseler K.G."/>
            <person name="Brison A."/>
            <person name="Carone J.V."/>
            <person name="Caskin T.P."/>
            <person name="Diamond M."/>
            <person name="Durham M.E."/>
            <person name="Foxe J.M."/>
            <person name="Go M."/>
            <person name="Henderson B.A."/>
            <person name="Jones I.B."/>
            <person name="McGettigan J.A."/>
            <person name="Micheletti S.J."/>
            <person name="Nasrallah M.E."/>
            <person name="Ortiz D."/>
            <person name="Piller C.R."/>
            <person name="Privatt S.R."/>
            <person name="Schneider S.L."/>
            <person name="Sharp S."/>
            <person name="Smith T.C."/>
            <person name="Stanton J.D."/>
            <person name="Ullery H.E."/>
            <person name="Wilson R.J."/>
            <person name="Serrano M.G."/>
            <person name="Buck G."/>
            <person name="Lee V."/>
            <person name="Wang Y."/>
            <person name="Carvalho R."/>
            <person name="Voegtly L."/>
            <person name="Shi R."/>
            <person name="Duckworth R."/>
            <person name="Johnson A."/>
            <person name="Loviza R."/>
            <person name="Walstead R."/>
            <person name="Shah Z."/>
            <person name="Kiflezghi M."/>
            <person name="Wade K."/>
            <person name="Ball S.L."/>
            <person name="Bradley K.W."/>
            <person name="Asai D.J."/>
            <person name="Bowman C.A."/>
            <person name="Russell D.A."/>
            <person name="Pope W.H."/>
            <person name="Jacobs-Sera D."/>
            <person name="Hendrix R.W."/>
            <person name="Hatfull G.F."/>
        </authorList>
    </citation>
    <scope>NUCLEOTIDE SEQUENCE</scope>
</reference>